<dbReference type="SUPFAM" id="SSF46785">
    <property type="entry name" value="Winged helix' DNA-binding domain"/>
    <property type="match status" value="1"/>
</dbReference>
<dbReference type="Gene3D" id="1.10.10.10">
    <property type="entry name" value="Winged helix-like DNA-binding domain superfamily/Winged helix DNA-binding domain"/>
    <property type="match status" value="1"/>
</dbReference>
<dbReference type="AlphaFoldDB" id="A0A4U0S2C7"/>
<keyword evidence="3" id="KW-0804">Transcription</keyword>
<evidence type="ECO:0000256" key="3">
    <source>
        <dbReference type="ARBA" id="ARBA00023163"/>
    </source>
</evidence>
<dbReference type="InterPro" id="IPR000524">
    <property type="entry name" value="Tscrpt_reg_HTH_GntR"/>
</dbReference>
<dbReference type="CDD" id="cd07377">
    <property type="entry name" value="WHTH_GntR"/>
    <property type="match status" value="1"/>
</dbReference>
<evidence type="ECO:0000256" key="1">
    <source>
        <dbReference type="ARBA" id="ARBA00023015"/>
    </source>
</evidence>
<dbReference type="InterPro" id="IPR036390">
    <property type="entry name" value="WH_DNA-bd_sf"/>
</dbReference>
<dbReference type="OrthoDB" id="5243844at2"/>
<gene>
    <name evidence="5" type="ORF">FCI23_41020</name>
</gene>
<dbReference type="InterPro" id="IPR036388">
    <property type="entry name" value="WH-like_DNA-bd_sf"/>
</dbReference>
<accession>A0A4U0S2C7</accession>
<dbReference type="Proteomes" id="UP000305778">
    <property type="component" value="Unassembled WGS sequence"/>
</dbReference>
<feature type="domain" description="HTH gntR-type" evidence="4">
    <location>
        <begin position="30"/>
        <end position="97"/>
    </location>
</feature>
<evidence type="ECO:0000313" key="6">
    <source>
        <dbReference type="Proteomes" id="UP000305778"/>
    </source>
</evidence>
<dbReference type="SUPFAM" id="SSF48008">
    <property type="entry name" value="GntR ligand-binding domain-like"/>
    <property type="match status" value="1"/>
</dbReference>
<keyword evidence="2" id="KW-0238">DNA-binding</keyword>
<dbReference type="PROSITE" id="PS50949">
    <property type="entry name" value="HTH_GNTR"/>
    <property type="match status" value="1"/>
</dbReference>
<dbReference type="GO" id="GO:0003700">
    <property type="term" value="F:DNA-binding transcription factor activity"/>
    <property type="evidence" value="ECO:0007669"/>
    <property type="project" value="InterPro"/>
</dbReference>
<evidence type="ECO:0000256" key="2">
    <source>
        <dbReference type="ARBA" id="ARBA00023125"/>
    </source>
</evidence>
<name>A0A4U0S2C7_9ACTN</name>
<dbReference type="PANTHER" id="PTHR43537:SF45">
    <property type="entry name" value="GNTR FAMILY REGULATORY PROTEIN"/>
    <property type="match status" value="1"/>
</dbReference>
<sequence length="253" mass="27800">MEWRCAGLKEVGVVDWSAELSAGAALLAQSSTADRVAEVLRTRIVEGLLAPGTRLSEEAIGAALMVSRNTLREAFRLLCKEHLAVHQMNRGVFVRVLSVDDVVDLYRLRRLIECAGVRAIGQCPPGTLDAVRVAVDDAERAVTSARWRDVGTADLHFHQALAGLVGSARVDELMRGVLAELRLVFHVMPRPQQFHQPYLVRNREILQLLEAGDGTAAEAALTSYLDDAERELISAYRERGIGSQAVDDEREHG</sequence>
<evidence type="ECO:0000259" key="4">
    <source>
        <dbReference type="PROSITE" id="PS50949"/>
    </source>
</evidence>
<dbReference type="SMART" id="SM00345">
    <property type="entry name" value="HTH_GNTR"/>
    <property type="match status" value="1"/>
</dbReference>
<protein>
    <submittedName>
        <fullName evidence="5">GntR family transcriptional regulator</fullName>
    </submittedName>
</protein>
<comment type="caution">
    <text evidence="5">The sequence shown here is derived from an EMBL/GenBank/DDBJ whole genome shotgun (WGS) entry which is preliminary data.</text>
</comment>
<dbReference type="EMBL" id="SUMC01000075">
    <property type="protein sequence ID" value="TKA01191.1"/>
    <property type="molecule type" value="Genomic_DNA"/>
</dbReference>
<evidence type="ECO:0000313" key="5">
    <source>
        <dbReference type="EMBL" id="TKA01191.1"/>
    </source>
</evidence>
<dbReference type="GO" id="GO:0003677">
    <property type="term" value="F:DNA binding"/>
    <property type="evidence" value="ECO:0007669"/>
    <property type="project" value="UniProtKB-KW"/>
</dbReference>
<keyword evidence="6" id="KW-1185">Reference proteome</keyword>
<dbReference type="PANTHER" id="PTHR43537">
    <property type="entry name" value="TRANSCRIPTIONAL REGULATOR, GNTR FAMILY"/>
    <property type="match status" value="1"/>
</dbReference>
<reference evidence="5 6" key="1">
    <citation type="submission" date="2019-04" db="EMBL/GenBank/DDBJ databases">
        <title>Streptomyces oryziradicis sp. nov., a novel actinomycete isolated from rhizosphere soil of rice (Oryza sativa L.).</title>
        <authorList>
            <person name="Li C."/>
        </authorList>
    </citation>
    <scope>NUCLEOTIDE SEQUENCE [LARGE SCALE GENOMIC DNA]</scope>
    <source>
        <strain evidence="5 6">NEAU-C40</strain>
    </source>
</reference>
<dbReference type="InterPro" id="IPR008920">
    <property type="entry name" value="TF_FadR/GntR_C"/>
</dbReference>
<keyword evidence="1" id="KW-0805">Transcription regulation</keyword>
<proteinExistence type="predicted"/>
<dbReference type="Pfam" id="PF00392">
    <property type="entry name" value="GntR"/>
    <property type="match status" value="1"/>
</dbReference>
<dbReference type="Gene3D" id="1.20.120.530">
    <property type="entry name" value="GntR ligand-binding domain-like"/>
    <property type="match status" value="1"/>
</dbReference>
<dbReference type="InterPro" id="IPR011711">
    <property type="entry name" value="GntR_C"/>
</dbReference>
<organism evidence="5 6">
    <name type="scientific">Actinacidiphila oryziradicis</name>
    <dbReference type="NCBI Taxonomy" id="2571141"/>
    <lineage>
        <taxon>Bacteria</taxon>
        <taxon>Bacillati</taxon>
        <taxon>Actinomycetota</taxon>
        <taxon>Actinomycetes</taxon>
        <taxon>Kitasatosporales</taxon>
        <taxon>Streptomycetaceae</taxon>
        <taxon>Actinacidiphila</taxon>
    </lineage>
</organism>
<dbReference type="SMART" id="SM00895">
    <property type="entry name" value="FCD"/>
    <property type="match status" value="1"/>
</dbReference>
<dbReference type="Pfam" id="PF07729">
    <property type="entry name" value="FCD"/>
    <property type="match status" value="1"/>
</dbReference>